<evidence type="ECO:0000256" key="1">
    <source>
        <dbReference type="SAM" id="MobiDB-lite"/>
    </source>
</evidence>
<feature type="compositionally biased region" description="Polar residues" evidence="1">
    <location>
        <begin position="302"/>
        <end position="315"/>
    </location>
</feature>
<dbReference type="OrthoDB" id="10031862at2759"/>
<dbReference type="Proteomes" id="UP000663852">
    <property type="component" value="Unassembled WGS sequence"/>
</dbReference>
<proteinExistence type="predicted"/>
<feature type="region of interest" description="Disordered" evidence="1">
    <location>
        <begin position="259"/>
        <end position="355"/>
    </location>
</feature>
<comment type="caution">
    <text evidence="2">The sequence shown here is derived from an EMBL/GenBank/DDBJ whole genome shotgun (WGS) entry which is preliminary data.</text>
</comment>
<evidence type="ECO:0000313" key="2">
    <source>
        <dbReference type="EMBL" id="CAF1182993.1"/>
    </source>
</evidence>
<reference evidence="2" key="1">
    <citation type="submission" date="2021-02" db="EMBL/GenBank/DDBJ databases">
        <authorList>
            <person name="Nowell W R."/>
        </authorList>
    </citation>
    <scope>NUCLEOTIDE SEQUENCE</scope>
</reference>
<feature type="compositionally biased region" description="Polar residues" evidence="1">
    <location>
        <begin position="397"/>
        <end position="419"/>
    </location>
</feature>
<dbReference type="AlphaFoldDB" id="A0A814V7C5"/>
<name>A0A814V7C5_ADIRI</name>
<dbReference type="EMBL" id="CAJNOJ010000138">
    <property type="protein sequence ID" value="CAF1182993.1"/>
    <property type="molecule type" value="Genomic_DNA"/>
</dbReference>
<sequence>MFSKHSSFSCSNQTSQDVNPWQHQLRLDQIKVNRHYDCFPEYPYNTAFGSLLTGSNYTDDDSGMRNDEYALEEQHGVALLLEKLVSFLDEFLVYLSSMISYEQFQSYLQLKKIKDIAERIYQLRLMLLAEIDRSPETIATFDISLILRELALLIRCLSEQQQQQTERCSDPSPNVIFSQLLDRLERTLQACMNCVSQRCNPQCHQSSIPDASPCMNSSHTIDNPMSIPWSVLKQIEQSGESDNVFGLVFGIKDEKVRRKLGYHGSKQKSASRSRQLSNKKKKQRSQKSFVNDEVSPIDNKYQKLTKSFKNRSSPSRPARLNITASRTNKRKTQQPSANSISVHEPDSMSDSYTISPQRSIQLNSIYGRLMGSTSSERLSPRVEDLPASALSDHSILRRTSSNLNEKQSSPYKNSKAETSNLSPTLSKFVSINRSREMLQSGINVKDARNTSDTLQKDDEQNLNQINVSKLSCLLYDIFQDNIMYMSVSTFQAGYVDPSARSVSKRNIPYDEDVSYKSSPLSMRSLKLTKNDLLKSSSIDPRLSKQQSVNESINGFYSYNSSNYQIPTSPNIPLATHTLADNISSFKVIEGPRSAEGEIKIRDTLINENDELSTPYVNSMSIHQQQSTSAVDEKNASSYLLQFPMKKQGYWKKFMSCIRRTITK</sequence>
<feature type="compositionally biased region" description="Basic residues" evidence="1">
    <location>
        <begin position="259"/>
        <end position="285"/>
    </location>
</feature>
<evidence type="ECO:0000313" key="3">
    <source>
        <dbReference type="Proteomes" id="UP000663852"/>
    </source>
</evidence>
<organism evidence="2 3">
    <name type="scientific">Adineta ricciae</name>
    <name type="common">Rotifer</name>
    <dbReference type="NCBI Taxonomy" id="249248"/>
    <lineage>
        <taxon>Eukaryota</taxon>
        <taxon>Metazoa</taxon>
        <taxon>Spiralia</taxon>
        <taxon>Gnathifera</taxon>
        <taxon>Rotifera</taxon>
        <taxon>Eurotatoria</taxon>
        <taxon>Bdelloidea</taxon>
        <taxon>Adinetida</taxon>
        <taxon>Adinetidae</taxon>
        <taxon>Adineta</taxon>
    </lineage>
</organism>
<accession>A0A814V7C5</accession>
<protein>
    <submittedName>
        <fullName evidence="2">Uncharacterized protein</fullName>
    </submittedName>
</protein>
<gene>
    <name evidence="2" type="ORF">EDS130_LOCUS24352</name>
</gene>
<feature type="region of interest" description="Disordered" evidence="1">
    <location>
        <begin position="389"/>
        <end position="419"/>
    </location>
</feature>